<evidence type="ECO:0000259" key="1">
    <source>
        <dbReference type="PROSITE" id="PS51819"/>
    </source>
</evidence>
<dbReference type="OrthoDB" id="9798201at2"/>
<dbReference type="EMBL" id="FNFB01000013">
    <property type="protein sequence ID" value="SDK94405.1"/>
    <property type="molecule type" value="Genomic_DNA"/>
</dbReference>
<name>A0A1G9G1C5_9ACTN</name>
<evidence type="ECO:0000313" key="3">
    <source>
        <dbReference type="Proteomes" id="UP000198683"/>
    </source>
</evidence>
<dbReference type="PROSITE" id="PS51819">
    <property type="entry name" value="VOC"/>
    <property type="match status" value="1"/>
</dbReference>
<dbReference type="Gene3D" id="3.10.180.10">
    <property type="entry name" value="2,3-Dihydroxybiphenyl 1,2-Dioxygenase, domain 1"/>
    <property type="match status" value="1"/>
</dbReference>
<gene>
    <name evidence="2" type="ORF">SAMN05421874_113101</name>
</gene>
<dbReference type="Proteomes" id="UP000198683">
    <property type="component" value="Unassembled WGS sequence"/>
</dbReference>
<dbReference type="InterPro" id="IPR004360">
    <property type="entry name" value="Glyas_Fos-R_dOase_dom"/>
</dbReference>
<dbReference type="RefSeq" id="WP_090768088.1">
    <property type="nucleotide sequence ID" value="NZ_FNFB01000013.1"/>
</dbReference>
<organism evidence="2 3">
    <name type="scientific">Nonomuraea maritima</name>
    <dbReference type="NCBI Taxonomy" id="683260"/>
    <lineage>
        <taxon>Bacteria</taxon>
        <taxon>Bacillati</taxon>
        <taxon>Actinomycetota</taxon>
        <taxon>Actinomycetes</taxon>
        <taxon>Streptosporangiales</taxon>
        <taxon>Streptosporangiaceae</taxon>
        <taxon>Nonomuraea</taxon>
    </lineage>
</organism>
<dbReference type="SUPFAM" id="SSF54593">
    <property type="entry name" value="Glyoxalase/Bleomycin resistance protein/Dihydroxybiphenyl dioxygenase"/>
    <property type="match status" value="1"/>
</dbReference>
<proteinExistence type="predicted"/>
<dbReference type="STRING" id="683260.SAMN05421874_113101"/>
<feature type="domain" description="VOC" evidence="1">
    <location>
        <begin position="1"/>
        <end position="131"/>
    </location>
</feature>
<dbReference type="InterPro" id="IPR037523">
    <property type="entry name" value="VOC_core"/>
</dbReference>
<sequence>MDVLVPRLLVDDFPTTVAFYEGVLRDLLGVEPVKVLPDHRYAHWDISGQSALVLYGRENIAQLTGSTATGPAADTTMLVMKVDDVDDAAGCLVRHGAVPVAPPQDRPEWAPGLRTAHLRDPEGRLIELQSY</sequence>
<keyword evidence="3" id="KW-1185">Reference proteome</keyword>
<dbReference type="Pfam" id="PF00903">
    <property type="entry name" value="Glyoxalase"/>
    <property type="match status" value="1"/>
</dbReference>
<accession>A0A1G9G1C5</accession>
<dbReference type="AlphaFoldDB" id="A0A1G9G1C5"/>
<evidence type="ECO:0000313" key="2">
    <source>
        <dbReference type="EMBL" id="SDK94405.1"/>
    </source>
</evidence>
<reference evidence="2 3" key="1">
    <citation type="submission" date="2016-10" db="EMBL/GenBank/DDBJ databases">
        <authorList>
            <person name="de Groot N.N."/>
        </authorList>
    </citation>
    <scope>NUCLEOTIDE SEQUENCE [LARGE SCALE GENOMIC DNA]</scope>
    <source>
        <strain evidence="2 3">CGMCC 4.5681</strain>
    </source>
</reference>
<protein>
    <recommendedName>
        <fullName evidence="1">VOC domain-containing protein</fullName>
    </recommendedName>
</protein>
<dbReference type="InterPro" id="IPR029068">
    <property type="entry name" value="Glyas_Bleomycin-R_OHBP_Dase"/>
</dbReference>